<dbReference type="InterPro" id="IPR016024">
    <property type="entry name" value="ARM-type_fold"/>
</dbReference>
<keyword evidence="3" id="KW-1185">Reference proteome</keyword>
<proteinExistence type="predicted"/>
<feature type="region of interest" description="Disordered" evidence="1">
    <location>
        <begin position="209"/>
        <end position="250"/>
    </location>
</feature>
<organism evidence="2 3">
    <name type="scientific">Cyclotella cryptica</name>
    <dbReference type="NCBI Taxonomy" id="29204"/>
    <lineage>
        <taxon>Eukaryota</taxon>
        <taxon>Sar</taxon>
        <taxon>Stramenopiles</taxon>
        <taxon>Ochrophyta</taxon>
        <taxon>Bacillariophyta</taxon>
        <taxon>Coscinodiscophyceae</taxon>
        <taxon>Thalassiosirophycidae</taxon>
        <taxon>Stephanodiscales</taxon>
        <taxon>Stephanodiscaceae</taxon>
        <taxon>Cyclotella</taxon>
    </lineage>
</organism>
<sequence length="507" mass="55848">MDLIRELDETNRNRNPHPIVFRGLHVPFPELDHEDDNDDNDREHHHRGHQRLNQPSDSETGDSTAHRSSSSSTTTTTATSANMESSTSSTTLSESLQGESVQDDIVRRPLRPAADCPGNETTHDIKLPPSQCPPSPTTTTPPPQRRISFQDEMQSIDISSVSDPVSCIKRILDGLVSELKEQCGGSERRQDKKTKEVVVSAVLERHAAKRTRTAHGCADEEEEEGAGDATPDSSSDANAREQQQQQPQQTTIQTIMNWMDTFQDSEPVQLTCLQSLPSLLEHNTLRYHAQMEGLASIVLYDMAAFQENFLLQLTAFHTLVVLLRPLGAMEGTLVRTGGTTGRGAVHRMDTPNSTVKGGEGAVTKNGVDTVRKTQGNNTTSRRDGVKPVSSILSNTPMMSAPPSLPLWEENGVRVMLDVLRLYSHDRYLQAMGCWAMVNAALYPTLKKSLLKLGGVYVVTNAMMLHPSAEAVQFRGLFALINLVIPGESVFTTLLRLGLDSMRIIRIL</sequence>
<evidence type="ECO:0000313" key="3">
    <source>
        <dbReference type="Proteomes" id="UP001516023"/>
    </source>
</evidence>
<evidence type="ECO:0000256" key="1">
    <source>
        <dbReference type="SAM" id="MobiDB-lite"/>
    </source>
</evidence>
<feature type="compositionally biased region" description="Basic and acidic residues" evidence="1">
    <location>
        <begin position="1"/>
        <end position="12"/>
    </location>
</feature>
<feature type="compositionally biased region" description="Polar residues" evidence="1">
    <location>
        <begin position="231"/>
        <end position="241"/>
    </location>
</feature>
<comment type="caution">
    <text evidence="2">The sequence shown here is derived from an EMBL/GenBank/DDBJ whole genome shotgun (WGS) entry which is preliminary data.</text>
</comment>
<feature type="compositionally biased region" description="Pro residues" evidence="1">
    <location>
        <begin position="130"/>
        <end position="144"/>
    </location>
</feature>
<feature type="compositionally biased region" description="Low complexity" evidence="1">
    <location>
        <begin position="61"/>
        <end position="96"/>
    </location>
</feature>
<accession>A0ABD3P3T8</accession>
<gene>
    <name evidence="2" type="ORF">HJC23_005441</name>
</gene>
<feature type="region of interest" description="Disordered" evidence="1">
    <location>
        <begin position="1"/>
        <end position="145"/>
    </location>
</feature>
<protein>
    <submittedName>
        <fullName evidence="2">Uncharacterized protein</fullName>
    </submittedName>
</protein>
<dbReference type="EMBL" id="JABMIG020000287">
    <property type="protein sequence ID" value="KAL3782393.1"/>
    <property type="molecule type" value="Genomic_DNA"/>
</dbReference>
<reference evidence="2 3" key="1">
    <citation type="journal article" date="2020" name="G3 (Bethesda)">
        <title>Improved Reference Genome for Cyclotella cryptica CCMP332, a Model for Cell Wall Morphogenesis, Salinity Adaptation, and Lipid Production in Diatoms (Bacillariophyta).</title>
        <authorList>
            <person name="Roberts W.R."/>
            <person name="Downey K.M."/>
            <person name="Ruck E.C."/>
            <person name="Traller J.C."/>
            <person name="Alverson A.J."/>
        </authorList>
    </citation>
    <scope>NUCLEOTIDE SEQUENCE [LARGE SCALE GENOMIC DNA]</scope>
    <source>
        <strain evidence="2 3">CCMP332</strain>
    </source>
</reference>
<evidence type="ECO:0000313" key="2">
    <source>
        <dbReference type="EMBL" id="KAL3782393.1"/>
    </source>
</evidence>
<dbReference type="SUPFAM" id="SSF48371">
    <property type="entry name" value="ARM repeat"/>
    <property type="match status" value="1"/>
</dbReference>
<dbReference type="Gene3D" id="1.25.10.10">
    <property type="entry name" value="Leucine-rich Repeat Variant"/>
    <property type="match status" value="1"/>
</dbReference>
<dbReference type="AlphaFoldDB" id="A0ABD3P3T8"/>
<dbReference type="InterPro" id="IPR011989">
    <property type="entry name" value="ARM-like"/>
</dbReference>
<name>A0ABD3P3T8_9STRA</name>
<dbReference type="Proteomes" id="UP001516023">
    <property type="component" value="Unassembled WGS sequence"/>
</dbReference>